<feature type="domain" description="NlpC/P60" evidence="8">
    <location>
        <begin position="418"/>
        <end position="540"/>
    </location>
</feature>
<keyword evidence="2" id="KW-0645">Protease</keyword>
<keyword evidence="10" id="KW-1185">Reference proteome</keyword>
<evidence type="ECO:0000259" key="7">
    <source>
        <dbReference type="PROSITE" id="PS51272"/>
    </source>
</evidence>
<evidence type="ECO:0000256" key="6">
    <source>
        <dbReference type="SAM" id="SignalP"/>
    </source>
</evidence>
<gene>
    <name evidence="9" type="ORF">WMO66_11860</name>
</gene>
<comment type="similarity">
    <text evidence="1">Belongs to the peptidase C40 family.</text>
</comment>
<reference evidence="9 10" key="1">
    <citation type="submission" date="2024-03" db="EMBL/GenBank/DDBJ databases">
        <title>Human intestinal bacterial collection.</title>
        <authorList>
            <person name="Pauvert C."/>
            <person name="Hitch T.C.A."/>
            <person name="Clavel T."/>
        </authorList>
    </citation>
    <scope>NUCLEOTIDE SEQUENCE [LARGE SCALE GENOMIC DNA]</scope>
    <source>
        <strain evidence="9 10">CLA-AA-H192</strain>
    </source>
</reference>
<keyword evidence="6" id="KW-0732">Signal</keyword>
<organism evidence="9 10">
    <name type="scientific">Faecousia intestinalis</name>
    <dbReference type="NCBI Taxonomy" id="3133167"/>
    <lineage>
        <taxon>Bacteria</taxon>
        <taxon>Bacillati</taxon>
        <taxon>Bacillota</taxon>
        <taxon>Clostridia</taxon>
        <taxon>Eubacteriales</taxon>
        <taxon>Oscillospiraceae</taxon>
        <taxon>Faecousia</taxon>
    </lineage>
</organism>
<accession>A0ABV1G936</accession>
<dbReference type="PANTHER" id="PTHR47053">
    <property type="entry name" value="MUREIN DD-ENDOPEPTIDASE MEPH-RELATED"/>
    <property type="match status" value="1"/>
</dbReference>
<protein>
    <submittedName>
        <fullName evidence="9">NlpC/P60 family protein</fullName>
    </submittedName>
</protein>
<dbReference type="PANTHER" id="PTHR47053:SF1">
    <property type="entry name" value="MUREIN DD-ENDOPEPTIDASE MEPH-RELATED"/>
    <property type="match status" value="1"/>
</dbReference>
<feature type="domain" description="SLH" evidence="7">
    <location>
        <begin position="282"/>
        <end position="345"/>
    </location>
</feature>
<dbReference type="InterPro" id="IPR000064">
    <property type="entry name" value="NLP_P60_dom"/>
</dbReference>
<dbReference type="Pfam" id="PF00877">
    <property type="entry name" value="NLPC_P60"/>
    <property type="match status" value="1"/>
</dbReference>
<dbReference type="RefSeq" id="WP_349136633.1">
    <property type="nucleotide sequence ID" value="NZ_JBBMFF010000252.1"/>
</dbReference>
<evidence type="ECO:0000313" key="9">
    <source>
        <dbReference type="EMBL" id="MEQ2511930.1"/>
    </source>
</evidence>
<name>A0ABV1G936_9FIRM</name>
<dbReference type="InterPro" id="IPR001119">
    <property type="entry name" value="SLH_dom"/>
</dbReference>
<feature type="chain" id="PRO_5046632007" evidence="6">
    <location>
        <begin position="26"/>
        <end position="542"/>
    </location>
</feature>
<dbReference type="Pfam" id="PF00395">
    <property type="entry name" value="SLH"/>
    <property type="match status" value="2"/>
</dbReference>
<evidence type="ECO:0000256" key="1">
    <source>
        <dbReference type="ARBA" id="ARBA00007074"/>
    </source>
</evidence>
<evidence type="ECO:0000256" key="5">
    <source>
        <dbReference type="ARBA" id="ARBA00022807"/>
    </source>
</evidence>
<dbReference type="Gene3D" id="3.90.1720.10">
    <property type="entry name" value="endopeptidase domain like (from Nostoc punctiforme)"/>
    <property type="match status" value="1"/>
</dbReference>
<sequence length="542" mass="60113">MKKQRIIRCLSALLCLCLLAGFAPAAMAYSNVSDWAKSEVAEMEALGLLPDCLLNADLSANITRGEMCKMAVEVYENLMNVEASCASGARYFTDTQEMEINFAFEQGIINGYEDQTFRPNESLSRQDFFKITYNLMTRALFWKDESVEPSDLSQFTDAASVSDYAFEPTQYMVALGVVRGTGTALEPKGTTERQAAIAMFRRAYYIVSEWLRKNDDMPVDPDPDDDGGYSGIPAWAVAEFSEVVKLGIIPSSLDNADLSKPISRAQMCSIAMLAYNGLMGTEYTPSGTAHFTDTNDPDVNAAYELKIVQGYGDGRFGPNDTLTREQFFKISCNFMQTVGYPTEQNPRVNRYSLSEFSDLKQLAEWAKTPTRLLCYIGAVKGSDGKLLPQSSTSSLEALVIFLRCYKFTTSWDGTIEQPSLADDLVAYALTFEGYDYVYGGTTPAGFDCSGFVQYVYRHFGFNITRTATSQYYNDGEHVSRSELMPGDLVFFGSGGEITHVGIYIGGGRFIHAANPRKGVIISSLSESYYNARYFGANRIIFE</sequence>
<evidence type="ECO:0000313" key="10">
    <source>
        <dbReference type="Proteomes" id="UP001491552"/>
    </source>
</evidence>
<dbReference type="SUPFAM" id="SSF54001">
    <property type="entry name" value="Cysteine proteinases"/>
    <property type="match status" value="1"/>
</dbReference>
<evidence type="ECO:0000256" key="2">
    <source>
        <dbReference type="ARBA" id="ARBA00022670"/>
    </source>
</evidence>
<evidence type="ECO:0000256" key="3">
    <source>
        <dbReference type="ARBA" id="ARBA00022737"/>
    </source>
</evidence>
<dbReference type="PROSITE" id="PS51272">
    <property type="entry name" value="SLH"/>
    <property type="match status" value="3"/>
</dbReference>
<dbReference type="InterPro" id="IPR038765">
    <property type="entry name" value="Papain-like_cys_pep_sf"/>
</dbReference>
<dbReference type="PROSITE" id="PS51935">
    <property type="entry name" value="NLPC_P60"/>
    <property type="match status" value="1"/>
</dbReference>
<keyword evidence="4" id="KW-0378">Hydrolase</keyword>
<feature type="signal peptide" evidence="6">
    <location>
        <begin position="1"/>
        <end position="25"/>
    </location>
</feature>
<dbReference type="InterPro" id="IPR051202">
    <property type="entry name" value="Peptidase_C40"/>
</dbReference>
<dbReference type="EMBL" id="JBBMFF010000252">
    <property type="protein sequence ID" value="MEQ2511930.1"/>
    <property type="molecule type" value="Genomic_DNA"/>
</dbReference>
<comment type="caution">
    <text evidence="9">The sequence shown here is derived from an EMBL/GenBank/DDBJ whole genome shotgun (WGS) entry which is preliminary data.</text>
</comment>
<dbReference type="Proteomes" id="UP001491552">
    <property type="component" value="Unassembled WGS sequence"/>
</dbReference>
<evidence type="ECO:0000256" key="4">
    <source>
        <dbReference type="ARBA" id="ARBA00022801"/>
    </source>
</evidence>
<proteinExistence type="inferred from homology"/>
<keyword evidence="3" id="KW-0677">Repeat</keyword>
<evidence type="ECO:0000259" key="8">
    <source>
        <dbReference type="PROSITE" id="PS51935"/>
    </source>
</evidence>
<keyword evidence="5" id="KW-0788">Thiol protease</keyword>
<feature type="domain" description="SLH" evidence="7">
    <location>
        <begin position="152"/>
        <end position="214"/>
    </location>
</feature>
<feature type="domain" description="SLH" evidence="7">
    <location>
        <begin position="83"/>
        <end position="146"/>
    </location>
</feature>